<dbReference type="Proteomes" id="UP000054935">
    <property type="component" value="Unassembled WGS sequence"/>
</dbReference>
<feature type="transmembrane region" description="Helical" evidence="10">
    <location>
        <begin position="411"/>
        <end position="433"/>
    </location>
</feature>
<dbReference type="STRING" id="441103.TRN7648_00164"/>
<feature type="transmembrane region" description="Helical" evidence="10">
    <location>
        <begin position="188"/>
        <end position="207"/>
    </location>
</feature>
<feature type="transmembrane region" description="Helical" evidence="10">
    <location>
        <begin position="474"/>
        <end position="494"/>
    </location>
</feature>
<evidence type="ECO:0000256" key="10">
    <source>
        <dbReference type="SAM" id="Phobius"/>
    </source>
</evidence>
<evidence type="ECO:0000256" key="9">
    <source>
        <dbReference type="ARBA" id="ARBA00061532"/>
    </source>
</evidence>
<feature type="transmembrane region" description="Helical" evidence="10">
    <location>
        <begin position="445"/>
        <end position="468"/>
    </location>
</feature>
<comment type="similarity">
    <text evidence="9">Belongs to the MurJ/MviN family.</text>
</comment>
<sequence>MAKRDRNSLIDVLRVLALRGIGMILGIASAFILAAFLGASALVDAYFFARRTIGSFQSIAEVLIETLMVPSLVAKAQRDGGQSLRGLSRRFELWSFAICTALCIALILGGGHVVDALAPGLAAESRGPAIAYFAILLITIPITVLTSIKSATLLALRHFSRPALARLLPRAMLVVALLLLPFGVDLTWAVIAFVVGNVLMMLMFLRLTDRALTQASSAPTASTPQRSLSAGHGAAIIIFALCTLIEVLMDTYFASLAGVGALAILTIGQRISNVGASELNRSLLSVYYTNFAEHAAAGDKDAFAREITTAIRSGLFFLAPLGFFLFTLAEPLVAVLLDFDAFSPQARALTAQVIAWVAIATVLRSPVAVMENAVLADFDAPHARYAVLSTVLSLAVRLALVLALLPTIGLLAVVYSAIAGTLVKLVFGVVWLRTQGGFHFARKDLGQITLVTALGIIAAMGAAAGMRLFPEQGWGAAAGLVICTVAALGPYGVLAARLGLPEASWVVGAIRRKLRR</sequence>
<evidence type="ECO:0000256" key="5">
    <source>
        <dbReference type="ARBA" id="ARBA00022984"/>
    </source>
</evidence>
<evidence type="ECO:0000313" key="12">
    <source>
        <dbReference type="Proteomes" id="UP000054935"/>
    </source>
</evidence>
<feature type="transmembrane region" description="Helical" evidence="10">
    <location>
        <begin position="163"/>
        <end position="182"/>
    </location>
</feature>
<gene>
    <name evidence="11" type="ORF">TRN7648_00164</name>
</gene>
<dbReference type="GO" id="GO:0008360">
    <property type="term" value="P:regulation of cell shape"/>
    <property type="evidence" value="ECO:0007669"/>
    <property type="project" value="UniProtKB-KW"/>
</dbReference>
<feature type="transmembrane region" description="Helical" evidence="10">
    <location>
        <begin position="93"/>
        <end position="114"/>
    </location>
</feature>
<feature type="transmembrane region" description="Helical" evidence="10">
    <location>
        <begin position="21"/>
        <end position="43"/>
    </location>
</feature>
<feature type="transmembrane region" description="Helical" evidence="10">
    <location>
        <begin position="385"/>
        <end position="405"/>
    </location>
</feature>
<dbReference type="PANTHER" id="PTHR47019:SF1">
    <property type="entry name" value="LIPID II FLIPPASE MURJ"/>
    <property type="match status" value="1"/>
</dbReference>
<dbReference type="EMBL" id="CYSE01000001">
    <property type="protein sequence ID" value="CUH74944.1"/>
    <property type="molecule type" value="Genomic_DNA"/>
</dbReference>
<keyword evidence="7 10" id="KW-0472">Membrane</keyword>
<feature type="transmembrane region" description="Helical" evidence="10">
    <location>
        <begin position="228"/>
        <end position="246"/>
    </location>
</feature>
<accession>A0A0P1GL60</accession>
<feature type="transmembrane region" description="Helical" evidence="10">
    <location>
        <begin position="252"/>
        <end position="271"/>
    </location>
</feature>
<keyword evidence="12" id="KW-1185">Reference proteome</keyword>
<feature type="transmembrane region" description="Helical" evidence="10">
    <location>
        <begin position="349"/>
        <end position="373"/>
    </location>
</feature>
<evidence type="ECO:0000256" key="7">
    <source>
        <dbReference type="ARBA" id="ARBA00023136"/>
    </source>
</evidence>
<dbReference type="Pfam" id="PF03023">
    <property type="entry name" value="MurJ"/>
    <property type="match status" value="1"/>
</dbReference>
<dbReference type="GO" id="GO:0015648">
    <property type="term" value="F:lipid-linked peptidoglycan transporter activity"/>
    <property type="evidence" value="ECO:0007669"/>
    <property type="project" value="TreeGrafter"/>
</dbReference>
<dbReference type="InterPro" id="IPR051050">
    <property type="entry name" value="Lipid_II_flippase_MurJ/MviN"/>
</dbReference>
<evidence type="ECO:0000256" key="1">
    <source>
        <dbReference type="ARBA" id="ARBA00004651"/>
    </source>
</evidence>
<evidence type="ECO:0000313" key="11">
    <source>
        <dbReference type="EMBL" id="CUH74944.1"/>
    </source>
</evidence>
<evidence type="ECO:0000256" key="8">
    <source>
        <dbReference type="ARBA" id="ARBA00060041"/>
    </source>
</evidence>
<evidence type="ECO:0000256" key="4">
    <source>
        <dbReference type="ARBA" id="ARBA00022960"/>
    </source>
</evidence>
<dbReference type="GO" id="GO:0009252">
    <property type="term" value="P:peptidoglycan biosynthetic process"/>
    <property type="evidence" value="ECO:0007669"/>
    <property type="project" value="UniProtKB-KW"/>
</dbReference>
<keyword evidence="4" id="KW-0133">Cell shape</keyword>
<evidence type="ECO:0000256" key="6">
    <source>
        <dbReference type="ARBA" id="ARBA00022989"/>
    </source>
</evidence>
<evidence type="ECO:0000256" key="2">
    <source>
        <dbReference type="ARBA" id="ARBA00022475"/>
    </source>
</evidence>
<dbReference type="RefSeq" id="WP_058245745.1">
    <property type="nucleotide sequence ID" value="NZ_CYSE01000001.1"/>
</dbReference>
<dbReference type="AlphaFoldDB" id="A0A0P1GL60"/>
<protein>
    <submittedName>
        <fullName evidence="11">Integral membrane protein MviN</fullName>
    </submittedName>
</protein>
<reference evidence="11 12" key="1">
    <citation type="submission" date="2015-09" db="EMBL/GenBank/DDBJ databases">
        <authorList>
            <consortium name="Swine Surveillance"/>
        </authorList>
    </citation>
    <scope>NUCLEOTIDE SEQUENCE [LARGE SCALE GENOMIC DNA]</scope>
    <source>
        <strain evidence="11 12">CECT 7648</strain>
    </source>
</reference>
<keyword evidence="2" id="KW-1003">Cell membrane</keyword>
<name>A0A0P1GL60_9RHOB</name>
<proteinExistence type="inferred from homology"/>
<keyword evidence="6 10" id="KW-1133">Transmembrane helix</keyword>
<feature type="transmembrane region" description="Helical" evidence="10">
    <location>
        <begin position="315"/>
        <end position="337"/>
    </location>
</feature>
<keyword evidence="3 10" id="KW-0812">Transmembrane</keyword>
<dbReference type="GO" id="GO:0005886">
    <property type="term" value="C:plasma membrane"/>
    <property type="evidence" value="ECO:0007669"/>
    <property type="project" value="UniProtKB-SubCell"/>
</dbReference>
<feature type="transmembrane region" description="Helical" evidence="10">
    <location>
        <begin position="129"/>
        <end position="156"/>
    </location>
</feature>
<organism evidence="11 12">
    <name type="scientific">Tropicibacter naphthalenivorans</name>
    <dbReference type="NCBI Taxonomy" id="441103"/>
    <lineage>
        <taxon>Bacteria</taxon>
        <taxon>Pseudomonadati</taxon>
        <taxon>Pseudomonadota</taxon>
        <taxon>Alphaproteobacteria</taxon>
        <taxon>Rhodobacterales</taxon>
        <taxon>Roseobacteraceae</taxon>
        <taxon>Tropicibacter</taxon>
    </lineage>
</organism>
<comment type="subcellular location">
    <subcellularLocation>
        <location evidence="1">Cell membrane</location>
        <topology evidence="1">Multi-pass membrane protein</topology>
    </subcellularLocation>
</comment>
<dbReference type="PANTHER" id="PTHR47019">
    <property type="entry name" value="LIPID II FLIPPASE MURJ"/>
    <property type="match status" value="1"/>
</dbReference>
<dbReference type="GO" id="GO:0034204">
    <property type="term" value="P:lipid translocation"/>
    <property type="evidence" value="ECO:0007669"/>
    <property type="project" value="TreeGrafter"/>
</dbReference>
<keyword evidence="5" id="KW-0573">Peptidoglycan synthesis</keyword>
<dbReference type="InterPro" id="IPR004268">
    <property type="entry name" value="MurJ"/>
</dbReference>
<comment type="function">
    <text evidence="8">Involved in peptidoglycan biosynthesis. Transports lipid-linked peptidoglycan precursors from the inner to the outer leaflet of the cytoplasmic membrane.</text>
</comment>
<evidence type="ECO:0000256" key="3">
    <source>
        <dbReference type="ARBA" id="ARBA00022692"/>
    </source>
</evidence>